<dbReference type="AlphaFoldDB" id="A0A3S2WGL7"/>
<comment type="caution">
    <text evidence="1">The sequence shown here is derived from an EMBL/GenBank/DDBJ whole genome shotgun (WGS) entry which is preliminary data.</text>
</comment>
<name>A0A3S2WGL7_9HYPH</name>
<sequence length="76" mass="8126">MTPPRPRTPVALTLGRTTLRGEVRAIGETIDLPGPEGAKPRRLHNVIVDLDAAEAPVELWLPVDPAGLSRDSPSDP</sequence>
<keyword evidence="2" id="KW-1185">Reference proteome</keyword>
<organism evidence="1 2">
    <name type="scientific">Methylobacterium oryzihabitans</name>
    <dbReference type="NCBI Taxonomy" id="2499852"/>
    <lineage>
        <taxon>Bacteria</taxon>
        <taxon>Pseudomonadati</taxon>
        <taxon>Pseudomonadota</taxon>
        <taxon>Alphaproteobacteria</taxon>
        <taxon>Hyphomicrobiales</taxon>
        <taxon>Methylobacteriaceae</taxon>
        <taxon>Methylobacterium</taxon>
    </lineage>
</organism>
<reference evidence="1 2" key="1">
    <citation type="submission" date="2019-01" db="EMBL/GenBank/DDBJ databases">
        <authorList>
            <person name="Chen W.-M."/>
        </authorList>
    </citation>
    <scope>NUCLEOTIDE SEQUENCE [LARGE SCALE GENOMIC DNA]</scope>
    <source>
        <strain evidence="1 2">TER-1</strain>
    </source>
</reference>
<evidence type="ECO:0000313" key="2">
    <source>
        <dbReference type="Proteomes" id="UP000286997"/>
    </source>
</evidence>
<gene>
    <name evidence="1" type="ORF">EOE48_01785</name>
</gene>
<dbReference type="Proteomes" id="UP000286997">
    <property type="component" value="Unassembled WGS sequence"/>
</dbReference>
<evidence type="ECO:0000313" key="1">
    <source>
        <dbReference type="EMBL" id="RVU21802.1"/>
    </source>
</evidence>
<protein>
    <submittedName>
        <fullName evidence="1">Uncharacterized protein</fullName>
    </submittedName>
</protein>
<proteinExistence type="predicted"/>
<dbReference type="EMBL" id="SACP01000001">
    <property type="protein sequence ID" value="RVU21802.1"/>
    <property type="molecule type" value="Genomic_DNA"/>
</dbReference>
<accession>A0A3S2WGL7</accession>
<dbReference type="OrthoDB" id="7998541at2"/>